<name>A0AAD6WVX5_9AGAR</name>
<dbReference type="AlphaFoldDB" id="A0AAD6WVX5"/>
<comment type="caution">
    <text evidence="3">The sequence shown here is derived from an EMBL/GenBank/DDBJ whole genome shotgun (WGS) entry which is preliminary data.</text>
</comment>
<dbReference type="Proteomes" id="UP001218188">
    <property type="component" value="Unassembled WGS sequence"/>
</dbReference>
<gene>
    <name evidence="3" type="ORF">C8F04DRAFT_1269338</name>
</gene>
<evidence type="ECO:0000313" key="4">
    <source>
        <dbReference type="Proteomes" id="UP001218188"/>
    </source>
</evidence>
<dbReference type="Pfam" id="PF01693">
    <property type="entry name" value="Cauli_VI"/>
    <property type="match status" value="1"/>
</dbReference>
<feature type="region of interest" description="Disordered" evidence="1">
    <location>
        <begin position="1"/>
        <end position="65"/>
    </location>
</feature>
<feature type="compositionally biased region" description="Low complexity" evidence="1">
    <location>
        <begin position="10"/>
        <end position="19"/>
    </location>
</feature>
<dbReference type="InterPro" id="IPR037056">
    <property type="entry name" value="RNase_H1_N_sf"/>
</dbReference>
<dbReference type="SUPFAM" id="SSF55658">
    <property type="entry name" value="L9 N-domain-like"/>
    <property type="match status" value="1"/>
</dbReference>
<reference evidence="3" key="1">
    <citation type="submission" date="2023-03" db="EMBL/GenBank/DDBJ databases">
        <title>Massive genome expansion in bonnet fungi (Mycena s.s.) driven by repeated elements and novel gene families across ecological guilds.</title>
        <authorList>
            <consortium name="Lawrence Berkeley National Laboratory"/>
            <person name="Harder C.B."/>
            <person name="Miyauchi S."/>
            <person name="Viragh M."/>
            <person name="Kuo A."/>
            <person name="Thoen E."/>
            <person name="Andreopoulos B."/>
            <person name="Lu D."/>
            <person name="Skrede I."/>
            <person name="Drula E."/>
            <person name="Henrissat B."/>
            <person name="Morin E."/>
            <person name="Kohler A."/>
            <person name="Barry K."/>
            <person name="LaButti K."/>
            <person name="Morin E."/>
            <person name="Salamov A."/>
            <person name="Lipzen A."/>
            <person name="Mereny Z."/>
            <person name="Hegedus B."/>
            <person name="Baldrian P."/>
            <person name="Stursova M."/>
            <person name="Weitz H."/>
            <person name="Taylor A."/>
            <person name="Grigoriev I.V."/>
            <person name="Nagy L.G."/>
            <person name="Martin F."/>
            <person name="Kauserud H."/>
        </authorList>
    </citation>
    <scope>NUCLEOTIDE SEQUENCE</scope>
    <source>
        <strain evidence="3">CBHHK200</strain>
    </source>
</reference>
<organism evidence="3 4">
    <name type="scientific">Mycena alexandri</name>
    <dbReference type="NCBI Taxonomy" id="1745969"/>
    <lineage>
        <taxon>Eukaryota</taxon>
        <taxon>Fungi</taxon>
        <taxon>Dikarya</taxon>
        <taxon>Basidiomycota</taxon>
        <taxon>Agaricomycotina</taxon>
        <taxon>Agaricomycetes</taxon>
        <taxon>Agaricomycetidae</taxon>
        <taxon>Agaricales</taxon>
        <taxon>Marasmiineae</taxon>
        <taxon>Mycenaceae</taxon>
        <taxon>Mycena</taxon>
    </lineage>
</organism>
<evidence type="ECO:0000256" key="1">
    <source>
        <dbReference type="SAM" id="MobiDB-lite"/>
    </source>
</evidence>
<feature type="region of interest" description="Disordered" evidence="1">
    <location>
        <begin position="84"/>
        <end position="106"/>
    </location>
</feature>
<protein>
    <recommendedName>
        <fullName evidence="2">Ribonuclease H1 N-terminal domain-containing protein</fullName>
    </recommendedName>
</protein>
<evidence type="ECO:0000313" key="3">
    <source>
        <dbReference type="EMBL" id="KAJ7025311.1"/>
    </source>
</evidence>
<keyword evidence="4" id="KW-1185">Reference proteome</keyword>
<dbReference type="InterPro" id="IPR009027">
    <property type="entry name" value="Ribosomal_bL9/RNase_H1_N"/>
</dbReference>
<evidence type="ECO:0000259" key="2">
    <source>
        <dbReference type="Pfam" id="PF01693"/>
    </source>
</evidence>
<dbReference type="Gene3D" id="3.40.970.10">
    <property type="entry name" value="Ribonuclease H1, N-terminal domain"/>
    <property type="match status" value="1"/>
</dbReference>
<dbReference type="EMBL" id="JARJCM010000155">
    <property type="protein sequence ID" value="KAJ7025311.1"/>
    <property type="molecule type" value="Genomic_DNA"/>
</dbReference>
<dbReference type="InterPro" id="IPR011320">
    <property type="entry name" value="RNase_H1_N"/>
</dbReference>
<accession>A0AAD6WVX5</accession>
<proteinExistence type="predicted"/>
<feature type="domain" description="Ribonuclease H1 N-terminal" evidence="2">
    <location>
        <begin position="111"/>
        <end position="153"/>
    </location>
</feature>
<feature type="compositionally biased region" description="Polar residues" evidence="1">
    <location>
        <begin position="34"/>
        <end position="46"/>
    </location>
</feature>
<sequence length="350" mass="38153">MTPVPPPSYAARNHAADAADTQSPDNDDDELLQMLQSLNLAQSPSLSPRAHPQYPTTPPRSPSAVYSYRTPVKVATTSSWAEAAAETQGVSGASPRRLESKRKPRRKKGGYAVFCGRAVGAFRHWNEEVVPLVIGVSNSLYQGYPTLAEAQAAFKYAHHHGWTRIIDNNGSLSTTVAPPPSPMNAPEGPNPLHVGSSTSNGLWYVVYAGIAPGVYSSSLECSLNTLGLSASAFESCNSREVAVSLFQAAVAQNLSTSPLMSTVDQIHNSPSSHALLTQYQLMLLKKEEQRAKTRARMAKFRSRLKQLPREEQEVFKARARDASARYRATQRQRERSLAATFGDPMYAVPD</sequence>